<keyword evidence="3" id="KW-1185">Reference proteome</keyword>
<name>A0ABW5R811_9BACL</name>
<dbReference type="Gene3D" id="2.60.40.10">
    <property type="entry name" value="Immunoglobulins"/>
    <property type="match status" value="1"/>
</dbReference>
<dbReference type="GO" id="GO:0016301">
    <property type="term" value="F:kinase activity"/>
    <property type="evidence" value="ECO:0007669"/>
    <property type="project" value="UniProtKB-KW"/>
</dbReference>
<dbReference type="InterPro" id="IPR013783">
    <property type="entry name" value="Ig-like_fold"/>
</dbReference>
<evidence type="ECO:0000256" key="1">
    <source>
        <dbReference type="SAM" id="SignalP"/>
    </source>
</evidence>
<proteinExistence type="predicted"/>
<dbReference type="Proteomes" id="UP001597497">
    <property type="component" value="Unassembled WGS sequence"/>
</dbReference>
<feature type="signal peptide" evidence="1">
    <location>
        <begin position="1"/>
        <end position="26"/>
    </location>
</feature>
<dbReference type="EMBL" id="JBHUMM010000005">
    <property type="protein sequence ID" value="MFD2670725.1"/>
    <property type="molecule type" value="Genomic_DNA"/>
</dbReference>
<keyword evidence="2" id="KW-0808">Transferase</keyword>
<keyword evidence="2" id="KW-0418">Kinase</keyword>
<dbReference type="InterPro" id="IPR014867">
    <property type="entry name" value="Spore_coat_CotH_CotH2/3/7"/>
</dbReference>
<comment type="caution">
    <text evidence="2">The sequence shown here is derived from an EMBL/GenBank/DDBJ whole genome shotgun (WGS) entry which is preliminary data.</text>
</comment>
<reference evidence="3" key="1">
    <citation type="journal article" date="2019" name="Int. J. Syst. Evol. Microbiol.">
        <title>The Global Catalogue of Microorganisms (GCM) 10K type strain sequencing project: providing services to taxonomists for standard genome sequencing and annotation.</title>
        <authorList>
            <consortium name="The Broad Institute Genomics Platform"/>
            <consortium name="The Broad Institute Genome Sequencing Center for Infectious Disease"/>
            <person name="Wu L."/>
            <person name="Ma J."/>
        </authorList>
    </citation>
    <scope>NUCLEOTIDE SEQUENCE [LARGE SCALE GENOMIC DNA]</scope>
    <source>
        <strain evidence="3">KCTC 33676</strain>
    </source>
</reference>
<keyword evidence="1" id="KW-0732">Signal</keyword>
<dbReference type="Pfam" id="PF08757">
    <property type="entry name" value="CotH"/>
    <property type="match status" value="1"/>
</dbReference>
<dbReference type="RefSeq" id="WP_379928149.1">
    <property type="nucleotide sequence ID" value="NZ_JBHUMM010000005.1"/>
</dbReference>
<protein>
    <submittedName>
        <fullName evidence="2">CotH kinase family protein</fullName>
    </submittedName>
</protein>
<dbReference type="PANTHER" id="PTHR40050">
    <property type="entry name" value="INNER SPORE COAT PROTEIN H"/>
    <property type="match status" value="1"/>
</dbReference>
<organism evidence="2 3">
    <name type="scientific">Marinicrinis sediminis</name>
    <dbReference type="NCBI Taxonomy" id="1652465"/>
    <lineage>
        <taxon>Bacteria</taxon>
        <taxon>Bacillati</taxon>
        <taxon>Bacillota</taxon>
        <taxon>Bacilli</taxon>
        <taxon>Bacillales</taxon>
        <taxon>Paenibacillaceae</taxon>
    </lineage>
</organism>
<dbReference type="PANTHER" id="PTHR40050:SF1">
    <property type="entry name" value="INNER SPORE COAT PROTEIN H"/>
    <property type="match status" value="1"/>
</dbReference>
<accession>A0ABW5R811</accession>
<feature type="chain" id="PRO_5047502770" evidence="1">
    <location>
        <begin position="27"/>
        <end position="577"/>
    </location>
</feature>
<gene>
    <name evidence="2" type="ORF">ACFSUC_03760</name>
</gene>
<evidence type="ECO:0000313" key="3">
    <source>
        <dbReference type="Proteomes" id="UP001597497"/>
    </source>
</evidence>
<dbReference type="PROSITE" id="PS51257">
    <property type="entry name" value="PROKAR_LIPOPROTEIN"/>
    <property type="match status" value="1"/>
</dbReference>
<evidence type="ECO:0000313" key="2">
    <source>
        <dbReference type="EMBL" id="MFD2670725.1"/>
    </source>
</evidence>
<sequence length="577" mass="67515">MFNRKLMPAVLICTLLLSGCWNQNLAPDSANDQAQSDQNDLGIPDSEPFVPKLTDDRMVYERDSDGVIQLYVTVTPENLKEQPPKRFEILNQITNTIDTEKTVFKAIFQEGDLEGVKAGYFESGQTVANATITTRGRSTMRAPQKSYKIKLMDETGYWREQNNLNLNKHPYDITRFRNKLSFDYFELIPDLTSLRTQFVSLHIKDLTSDVAADRSFKEYGLFTQVEHPNKSFLRTHGLDPNGHLYKANNFEFFRYPEQIKLKSDPGYDKDVFETVLEINGSQDHAKLIDMLEDVNDPSQNFNEVFDRYFDEDNYLTWVAVNILFDNMDTNSQNFLLYSPLNSEKWFFLPWDYDGGWGFSIFDEEEAQELSIWEQGIANYWGTILHQRYFKKPEHIELLIQKMNDLLKIVTEEQTQQFIDQYYPVVKAYISREPDVTKLPGTLAEFEETIKKIPPLPRQQLEDFLVNLEKPMPIYLDNIRVENNQHVFSWDYSYDLQGDRLAYTFELSKSPDFSSVLTSKKLTENHIELDLLPSGTYYWRVTIQDEKGNIMLPFDVYQDVEDRLYFGVREIHIEPSSP</sequence>